<protein>
    <submittedName>
        <fullName evidence="1">Uncharacterized protein</fullName>
    </submittedName>
</protein>
<organism evidence="1 2">
    <name type="scientific">Actinidia rufa</name>
    <dbReference type="NCBI Taxonomy" id="165716"/>
    <lineage>
        <taxon>Eukaryota</taxon>
        <taxon>Viridiplantae</taxon>
        <taxon>Streptophyta</taxon>
        <taxon>Embryophyta</taxon>
        <taxon>Tracheophyta</taxon>
        <taxon>Spermatophyta</taxon>
        <taxon>Magnoliopsida</taxon>
        <taxon>eudicotyledons</taxon>
        <taxon>Gunneridae</taxon>
        <taxon>Pentapetalae</taxon>
        <taxon>asterids</taxon>
        <taxon>Ericales</taxon>
        <taxon>Actinidiaceae</taxon>
        <taxon>Actinidia</taxon>
    </lineage>
</organism>
<sequence>MVRSPIKIRFSQNPIRIAVESVTRQLNRLVQLKSACFGGDRNDDRASFGGERGLKIGFLENRDVLEFDDDLGINGLGDVAGGHVPFDAAILVDSEKWRKKSWVTSLEYIERERKGMLRLPENFDHCHCCIDL</sequence>
<comment type="caution">
    <text evidence="1">The sequence shown here is derived from an EMBL/GenBank/DDBJ whole genome shotgun (WGS) entry which is preliminary data.</text>
</comment>
<gene>
    <name evidence="1" type="ORF">Acr_10g0006790</name>
</gene>
<dbReference type="AlphaFoldDB" id="A0A7J0F9B4"/>
<accession>A0A7J0F9B4</accession>
<name>A0A7J0F9B4_9ERIC</name>
<dbReference type="EMBL" id="BJWL01000010">
    <property type="protein sequence ID" value="GFY95294.1"/>
    <property type="molecule type" value="Genomic_DNA"/>
</dbReference>
<evidence type="ECO:0000313" key="2">
    <source>
        <dbReference type="Proteomes" id="UP000585474"/>
    </source>
</evidence>
<proteinExistence type="predicted"/>
<keyword evidence="2" id="KW-1185">Reference proteome</keyword>
<reference evidence="1 2" key="1">
    <citation type="submission" date="2019-07" db="EMBL/GenBank/DDBJ databases">
        <title>De Novo Assembly of kiwifruit Actinidia rufa.</title>
        <authorList>
            <person name="Sugita-Konishi S."/>
            <person name="Sato K."/>
            <person name="Mori E."/>
            <person name="Abe Y."/>
            <person name="Kisaki G."/>
            <person name="Hamano K."/>
            <person name="Suezawa K."/>
            <person name="Otani M."/>
            <person name="Fukuda T."/>
            <person name="Manabe T."/>
            <person name="Gomi K."/>
            <person name="Tabuchi M."/>
            <person name="Akimitsu K."/>
            <person name="Kataoka I."/>
        </authorList>
    </citation>
    <scope>NUCLEOTIDE SEQUENCE [LARGE SCALE GENOMIC DNA]</scope>
    <source>
        <strain evidence="2">cv. Fuchu</strain>
    </source>
</reference>
<dbReference type="Proteomes" id="UP000585474">
    <property type="component" value="Unassembled WGS sequence"/>
</dbReference>
<evidence type="ECO:0000313" key="1">
    <source>
        <dbReference type="EMBL" id="GFY95294.1"/>
    </source>
</evidence>